<dbReference type="Gene3D" id="3.10.129.10">
    <property type="entry name" value="Hotdog Thioesterase"/>
    <property type="match status" value="1"/>
</dbReference>
<dbReference type="PANTHER" id="PTHR31793">
    <property type="entry name" value="4-HYDROXYBENZOYL-COA THIOESTERASE FAMILY MEMBER"/>
    <property type="match status" value="1"/>
</dbReference>
<feature type="domain" description="Acyl-ACP thioesterase-like C-terminal" evidence="1">
    <location>
        <begin position="172"/>
        <end position="201"/>
    </location>
</feature>
<dbReference type="PANTHER" id="PTHR31793:SF24">
    <property type="entry name" value="LONG-CHAIN ACYL-COA THIOESTERASE FADM"/>
    <property type="match status" value="1"/>
</dbReference>
<accession>A0A2P6NVG4</accession>
<dbReference type="GO" id="GO:0047617">
    <property type="term" value="F:fatty acyl-CoA hydrolase activity"/>
    <property type="evidence" value="ECO:0007669"/>
    <property type="project" value="TreeGrafter"/>
</dbReference>
<keyword evidence="3" id="KW-1185">Reference proteome</keyword>
<dbReference type="InParanoid" id="A0A2P6NVG4"/>
<gene>
    <name evidence="2" type="ORF">PROFUN_02667</name>
</gene>
<dbReference type="InterPro" id="IPR029069">
    <property type="entry name" value="HotDog_dom_sf"/>
</dbReference>
<dbReference type="Proteomes" id="UP000241769">
    <property type="component" value="Unassembled WGS sequence"/>
</dbReference>
<reference evidence="2 3" key="1">
    <citation type="journal article" date="2018" name="Genome Biol. Evol.">
        <title>Multiple Roots of Fruiting Body Formation in Amoebozoa.</title>
        <authorList>
            <person name="Hillmann F."/>
            <person name="Forbes G."/>
            <person name="Novohradska S."/>
            <person name="Ferling I."/>
            <person name="Riege K."/>
            <person name="Groth M."/>
            <person name="Westermann M."/>
            <person name="Marz M."/>
            <person name="Spaller T."/>
            <person name="Winckler T."/>
            <person name="Schaap P."/>
            <person name="Glockner G."/>
        </authorList>
    </citation>
    <scope>NUCLEOTIDE SEQUENCE [LARGE SCALE GENOMIC DNA]</scope>
    <source>
        <strain evidence="2 3">Jena</strain>
    </source>
</reference>
<dbReference type="Pfam" id="PF20791">
    <property type="entry name" value="Acyl-ACP_TE_C"/>
    <property type="match status" value="1"/>
</dbReference>
<evidence type="ECO:0000313" key="3">
    <source>
        <dbReference type="Proteomes" id="UP000241769"/>
    </source>
</evidence>
<evidence type="ECO:0000313" key="2">
    <source>
        <dbReference type="EMBL" id="PRP87930.1"/>
    </source>
</evidence>
<comment type="caution">
    <text evidence="2">The sequence shown here is derived from an EMBL/GenBank/DDBJ whole genome shotgun (WGS) entry which is preliminary data.</text>
</comment>
<dbReference type="InterPro" id="IPR049427">
    <property type="entry name" value="Acyl-ACP_TE_C"/>
</dbReference>
<sequence length="302" mass="34837">MGQELVSRSVFTIRNTDTDVRGVLTPALTLRAAETGRFTWLTIKADDKGTNIFQLVAKKSQFYVVKSTLTEVYRYVTIGDELLVETSVQKVGERSFALATNTFHVKRSSHTTESFVPRDEIILLLIPSKVLVGQSGRSENMDIELKGFLNRQIVYNPDLQDFPIDEMKSLETYVQKYKIRMSDIDTLNHVNNAKYMDYMDDTRLRASTSGFIRVDQSRTDDISYASLKRSNVDYMDQCRVGEEIEVSLRYRRIDGNDDALDTYFEIRRADVTGDKKRILCRARVEWNLKRPQTAWSNPKPKL</sequence>
<organism evidence="2 3">
    <name type="scientific">Planoprotostelium fungivorum</name>
    <dbReference type="NCBI Taxonomy" id="1890364"/>
    <lineage>
        <taxon>Eukaryota</taxon>
        <taxon>Amoebozoa</taxon>
        <taxon>Evosea</taxon>
        <taxon>Variosea</taxon>
        <taxon>Cavosteliida</taxon>
        <taxon>Cavosteliaceae</taxon>
        <taxon>Planoprotostelium</taxon>
    </lineage>
</organism>
<protein>
    <submittedName>
        <fullName evidence="2">Acyl-ACP thioesterase</fullName>
    </submittedName>
</protein>
<dbReference type="SUPFAM" id="SSF54637">
    <property type="entry name" value="Thioesterase/thiol ester dehydrase-isomerase"/>
    <property type="match status" value="2"/>
</dbReference>
<dbReference type="AlphaFoldDB" id="A0A2P6NVG4"/>
<dbReference type="CDD" id="cd00586">
    <property type="entry name" value="4HBT"/>
    <property type="match status" value="1"/>
</dbReference>
<dbReference type="InterPro" id="IPR050563">
    <property type="entry name" value="4-hydroxybenzoyl-CoA_TE"/>
</dbReference>
<evidence type="ECO:0000259" key="1">
    <source>
        <dbReference type="Pfam" id="PF20791"/>
    </source>
</evidence>
<name>A0A2P6NVG4_9EUKA</name>
<dbReference type="EMBL" id="MDYQ01000016">
    <property type="protein sequence ID" value="PRP87930.1"/>
    <property type="molecule type" value="Genomic_DNA"/>
</dbReference>
<proteinExistence type="predicted"/>